<evidence type="ECO:0000313" key="3">
    <source>
        <dbReference type="Proteomes" id="UP001162162"/>
    </source>
</evidence>
<dbReference type="Proteomes" id="UP001162162">
    <property type="component" value="Unassembled WGS sequence"/>
</dbReference>
<keyword evidence="1" id="KW-0175">Coiled coil</keyword>
<dbReference type="AlphaFoldDB" id="A0AAV8Z6K3"/>
<feature type="coiled-coil region" evidence="1">
    <location>
        <begin position="42"/>
        <end position="342"/>
    </location>
</feature>
<name>A0AAV8Z6K3_9CUCU</name>
<organism evidence="2 3">
    <name type="scientific">Aromia moschata</name>
    <dbReference type="NCBI Taxonomy" id="1265417"/>
    <lineage>
        <taxon>Eukaryota</taxon>
        <taxon>Metazoa</taxon>
        <taxon>Ecdysozoa</taxon>
        <taxon>Arthropoda</taxon>
        <taxon>Hexapoda</taxon>
        <taxon>Insecta</taxon>
        <taxon>Pterygota</taxon>
        <taxon>Neoptera</taxon>
        <taxon>Endopterygota</taxon>
        <taxon>Coleoptera</taxon>
        <taxon>Polyphaga</taxon>
        <taxon>Cucujiformia</taxon>
        <taxon>Chrysomeloidea</taxon>
        <taxon>Cerambycidae</taxon>
        <taxon>Cerambycinae</taxon>
        <taxon>Callichromatini</taxon>
        <taxon>Aromia</taxon>
    </lineage>
</organism>
<reference evidence="2" key="1">
    <citation type="journal article" date="2023" name="Insect Mol. Biol.">
        <title>Genome sequencing provides insights into the evolution of gene families encoding plant cell wall-degrading enzymes in longhorned beetles.</title>
        <authorList>
            <person name="Shin N.R."/>
            <person name="Okamura Y."/>
            <person name="Kirsch R."/>
            <person name="Pauchet Y."/>
        </authorList>
    </citation>
    <scope>NUCLEOTIDE SEQUENCE</scope>
    <source>
        <strain evidence="2">AMC_N1</strain>
    </source>
</reference>
<gene>
    <name evidence="2" type="ORF">NQ318_022095</name>
</gene>
<feature type="coiled-coil region" evidence="1">
    <location>
        <begin position="441"/>
        <end position="630"/>
    </location>
</feature>
<evidence type="ECO:0000313" key="2">
    <source>
        <dbReference type="EMBL" id="KAJ8959406.1"/>
    </source>
</evidence>
<keyword evidence="3" id="KW-1185">Reference proteome</keyword>
<accession>A0AAV8Z6K3</accession>
<protein>
    <submittedName>
        <fullName evidence="2">Uncharacterized protein</fullName>
    </submittedName>
</protein>
<comment type="caution">
    <text evidence="2">The sequence shown here is derived from an EMBL/GenBank/DDBJ whole genome shotgun (WGS) entry which is preliminary data.</text>
</comment>
<dbReference type="EMBL" id="JAPWTK010000013">
    <property type="protein sequence ID" value="KAJ8959406.1"/>
    <property type="molecule type" value="Genomic_DNA"/>
</dbReference>
<sequence length="645" mass="76084">MLLLFQVLRNNPEDSSQNATDDKWNWDTRENNSDQQLVNTPLPDLTKQLDELKKDKQDLIGQLEQLDLENQQNLLQIVGVKDKLQYENNDLKQKYTKLKEQHNILLSEQGNLKNQLEELEKKCVVPEKPENMDQRKEKYELQLRDNQNLKLKQEELQKELSVLKSTNTTLQKVFEDFKIATEQEKKNSNETIKQLQSENKIIYAELQQAKNDIKRYEKKSSEDAENCQKLAFILESYDKQVSSLKNELEEKNEILQARSDNDEITTRLKEEIENIKKSKQEEIDCLTQELENLKMLNRSLQEANSKLNEDNAKEMTELKASIENQENVISSLKERLTSNTDNEETTTDLKRELNDLKVNHENVLLQLHNKYVNIITENIRKFQDCDKPSDFQHCFYEDDPQIAEFSKHVEDILKILLDFKCKCEILEEEVYSLSEEKTKILTEKNHEIEKLIQNSEILSQEVITKTQTIKDLENECNELAKNNELLINELENYKNNSGLQTISESNEDNMVLLESQLENANKRIEDLEKIIDDFEEQKQDLQSENELDNAIKQLHITETEISNTQKDYQELLNSFDQLQIEFDNLKYDLELAKENRKFISEENLALKSHLDKLKSEYENTEYQLSEYKINSGRLKGRSRRTQKED</sequence>
<proteinExistence type="predicted"/>
<evidence type="ECO:0000256" key="1">
    <source>
        <dbReference type="SAM" id="Coils"/>
    </source>
</evidence>